<dbReference type="InterPro" id="IPR013693">
    <property type="entry name" value="SpoIID/LytB_N"/>
</dbReference>
<dbReference type="NCBIfam" id="TIGR02669">
    <property type="entry name" value="SpoIID_LytB"/>
    <property type="match status" value="1"/>
</dbReference>
<accession>A0A5B8XSB3</accession>
<dbReference type="InterPro" id="IPR013486">
    <property type="entry name" value="SpoIID/LytB"/>
</dbReference>
<proteinExistence type="predicted"/>
<organism evidence="2 3">
    <name type="scientific">Microvenator marinus</name>
    <dbReference type="NCBI Taxonomy" id="2600177"/>
    <lineage>
        <taxon>Bacteria</taxon>
        <taxon>Deltaproteobacteria</taxon>
        <taxon>Bradymonadales</taxon>
        <taxon>Microvenatoraceae</taxon>
        <taxon>Microvenator</taxon>
    </lineage>
</organism>
<name>A0A5B8XSB3_9DELT</name>
<dbReference type="RefSeq" id="WP_146960181.1">
    <property type="nucleotide sequence ID" value="NZ_CP042467.1"/>
</dbReference>
<reference evidence="2 3" key="1">
    <citation type="submission" date="2019-08" db="EMBL/GenBank/DDBJ databases">
        <authorList>
            <person name="Liang Q."/>
        </authorList>
    </citation>
    <scope>NUCLEOTIDE SEQUENCE [LARGE SCALE GENOMIC DNA]</scope>
    <source>
        <strain evidence="2 3">V1718</strain>
    </source>
</reference>
<dbReference type="KEGG" id="bbae:FRD01_12700"/>
<dbReference type="GO" id="GO:0030435">
    <property type="term" value="P:sporulation resulting in formation of a cellular spore"/>
    <property type="evidence" value="ECO:0007669"/>
    <property type="project" value="InterPro"/>
</dbReference>
<dbReference type="Proteomes" id="UP000321595">
    <property type="component" value="Chromosome"/>
</dbReference>
<dbReference type="Pfam" id="PF08486">
    <property type="entry name" value="SpoIID"/>
    <property type="match status" value="1"/>
</dbReference>
<dbReference type="AlphaFoldDB" id="A0A5B8XSB3"/>
<dbReference type="OrthoDB" id="9794671at2"/>
<sequence length="557" mass="60365">MVRTRGLVGLSCGLALLSVVSTGFTQDIRSQDQLAMLYAPQLNFTREGDPIIRVGIVEGRDTVEFTPDRPVRVLPSGESGAQIELPAGVKYTVSVSDSTPGAYRHSVVVHRLPVAERRAADAVVQTWTQRGYLPEVFEVGGLFAVQGKVFDSRTVLVGLGGTKSRDEAQKIKSGLETKFGVEASIHSEITRPPGAAIHLEGAGLKVKISTRDVLTIAPLRGEENKIVYTVPDIQKSYGAGFETRRYTGSLIFAPDYNGKLVGMVSLGAERLLKGVVPAEMYASAPDAALRAQAVAARNNIFSAIGVRNLADPFMLRGDVMDQVYGGVGVENPRTSKAVDATRGRVMFHGQKIIEAVYSSNAGGFTESNENVWDMEPRPWLRGKIDVIGAAPAAFKNGVKPNEVAAFLDANFESPSKKASVSSSKLFRWDRVVTVDEAEAWLKENRRSVGRIKDFQVLSRGVSGRVMRLKVVGDKGETVVERELNVRRLFGGLRSGLFVMDVQKGRSGFVEQVEFRGAGFGHGVGMCQTGAIGLAESGVDYQDILKRYYSGISLESLY</sequence>
<evidence type="ECO:0000313" key="2">
    <source>
        <dbReference type="EMBL" id="QED28077.1"/>
    </source>
</evidence>
<feature type="domain" description="Sporulation stage II protein D amidase enhancer LytB N-terminal" evidence="1">
    <location>
        <begin position="257"/>
        <end position="348"/>
    </location>
</feature>
<evidence type="ECO:0000259" key="1">
    <source>
        <dbReference type="Pfam" id="PF08486"/>
    </source>
</evidence>
<dbReference type="EMBL" id="CP042467">
    <property type="protein sequence ID" value="QED28077.1"/>
    <property type="molecule type" value="Genomic_DNA"/>
</dbReference>
<evidence type="ECO:0000313" key="3">
    <source>
        <dbReference type="Proteomes" id="UP000321595"/>
    </source>
</evidence>
<gene>
    <name evidence="2" type="ORF">FRD01_12700</name>
</gene>
<keyword evidence="3" id="KW-1185">Reference proteome</keyword>
<protein>
    <submittedName>
        <fullName evidence="2">SpoIID/LytB domain-containing protein</fullName>
    </submittedName>
</protein>